<dbReference type="GeneTree" id="ENSGT00940000157911"/>
<evidence type="ECO:0000313" key="10">
    <source>
        <dbReference type="Proteomes" id="UP000261540"/>
    </source>
</evidence>
<comment type="subcellular location">
    <subcellularLocation>
        <location evidence="1">Membrane</location>
        <topology evidence="1">Multi-pass membrane protein</topology>
    </subcellularLocation>
</comment>
<reference evidence="9" key="1">
    <citation type="submission" date="2025-08" db="UniProtKB">
        <authorList>
            <consortium name="Ensembl"/>
        </authorList>
    </citation>
    <scope>IDENTIFICATION</scope>
</reference>
<organism evidence="9 10">
    <name type="scientific">Paramormyrops kingsleyae</name>
    <dbReference type="NCBI Taxonomy" id="1676925"/>
    <lineage>
        <taxon>Eukaryota</taxon>
        <taxon>Metazoa</taxon>
        <taxon>Chordata</taxon>
        <taxon>Craniata</taxon>
        <taxon>Vertebrata</taxon>
        <taxon>Euteleostomi</taxon>
        <taxon>Actinopterygii</taxon>
        <taxon>Neopterygii</taxon>
        <taxon>Teleostei</taxon>
        <taxon>Osteoglossocephala</taxon>
        <taxon>Osteoglossomorpha</taxon>
        <taxon>Osteoglossiformes</taxon>
        <taxon>Mormyridae</taxon>
        <taxon>Paramormyrops</taxon>
    </lineage>
</organism>
<keyword evidence="2 5" id="KW-0812">Transmembrane</keyword>
<dbReference type="RefSeq" id="XP_072573065.1">
    <property type="nucleotide sequence ID" value="XM_072716964.1"/>
</dbReference>
<name>A0A3B3QFM8_9TELE</name>
<protein>
    <submittedName>
        <fullName evidence="9">CKLF-like MARVEL transmembrane domain-containing protein 6</fullName>
    </submittedName>
</protein>
<keyword evidence="4 5" id="KW-0472">Membrane</keyword>
<keyword evidence="3 7" id="KW-1133">Transmembrane helix</keyword>
<evidence type="ECO:0000256" key="6">
    <source>
        <dbReference type="SAM" id="MobiDB-lite"/>
    </source>
</evidence>
<feature type="transmembrane region" description="Helical" evidence="7">
    <location>
        <begin position="62"/>
        <end position="84"/>
    </location>
</feature>
<dbReference type="AlphaFoldDB" id="A0A3B3QFM8"/>
<dbReference type="GO" id="GO:0016020">
    <property type="term" value="C:membrane"/>
    <property type="evidence" value="ECO:0007669"/>
    <property type="project" value="UniProtKB-SubCell"/>
</dbReference>
<evidence type="ECO:0000259" key="8">
    <source>
        <dbReference type="PROSITE" id="PS51225"/>
    </source>
</evidence>
<dbReference type="Pfam" id="PF01284">
    <property type="entry name" value="MARVEL"/>
    <property type="match status" value="1"/>
</dbReference>
<evidence type="ECO:0000256" key="5">
    <source>
        <dbReference type="PROSITE-ProRule" id="PRU00581"/>
    </source>
</evidence>
<keyword evidence="10" id="KW-1185">Reference proteome</keyword>
<dbReference type="PANTHER" id="PTHR22776:SF25">
    <property type="entry name" value="CKLF-LIKE MARVEL TRANSMEMBRANE DOMAIN-CONTAINING PROTEIN 6"/>
    <property type="match status" value="1"/>
</dbReference>
<dbReference type="PANTHER" id="PTHR22776">
    <property type="entry name" value="MARVEL-CONTAINING POTENTIAL LIPID RAFT-ASSOCIATED PROTEIN"/>
    <property type="match status" value="1"/>
</dbReference>
<evidence type="ECO:0000256" key="7">
    <source>
        <dbReference type="SAM" id="Phobius"/>
    </source>
</evidence>
<evidence type="ECO:0000256" key="4">
    <source>
        <dbReference type="ARBA" id="ARBA00023136"/>
    </source>
</evidence>
<proteinExistence type="predicted"/>
<dbReference type="Ensembl" id="ENSPKIT00000029579.1">
    <property type="protein sequence ID" value="ENSPKIP00000005572.1"/>
    <property type="gene ID" value="ENSPKIG00000022181.1"/>
</dbReference>
<feature type="compositionally biased region" description="Basic and acidic residues" evidence="6">
    <location>
        <begin position="167"/>
        <end position="183"/>
    </location>
</feature>
<feature type="region of interest" description="Disordered" evidence="6">
    <location>
        <begin position="162"/>
        <end position="183"/>
    </location>
</feature>
<dbReference type="Proteomes" id="UP000261540">
    <property type="component" value="Unplaced"/>
</dbReference>
<dbReference type="RefSeq" id="XP_072573064.1">
    <property type="nucleotide sequence ID" value="XM_072716963.1"/>
</dbReference>
<dbReference type="InterPro" id="IPR050578">
    <property type="entry name" value="MARVEL-CKLF_proteins"/>
</dbReference>
<reference evidence="9" key="2">
    <citation type="submission" date="2025-09" db="UniProtKB">
        <authorList>
            <consortium name="Ensembl"/>
        </authorList>
    </citation>
    <scope>IDENTIFICATION</scope>
</reference>
<feature type="transmembrane region" description="Helical" evidence="7">
    <location>
        <begin position="131"/>
        <end position="151"/>
    </location>
</feature>
<evidence type="ECO:0000256" key="3">
    <source>
        <dbReference type="ARBA" id="ARBA00022989"/>
    </source>
</evidence>
<sequence length="183" mass="20572">MTAADPVYNATTVQEPKNGKWFIVPSEYLDKWRFGIKVAAVLFSLLAFILAATVYLCSSCPALYFFQFASCAAFLFAGLLLLFLATPLHRRVGVSDWPKLDFSYTVAIGFLIFLASTVFAFLHRWTEREQMSVAFGFIACVLFLADAVIFVKTKGWPLRSKPQIPPEHSETPEAEKLTVRSEE</sequence>
<accession>A0A3B3QFM8</accession>
<dbReference type="GeneID" id="111851130"/>
<feature type="transmembrane region" description="Helical" evidence="7">
    <location>
        <begin position="104"/>
        <end position="125"/>
    </location>
</feature>
<evidence type="ECO:0000256" key="2">
    <source>
        <dbReference type="ARBA" id="ARBA00022692"/>
    </source>
</evidence>
<evidence type="ECO:0000256" key="1">
    <source>
        <dbReference type="ARBA" id="ARBA00004141"/>
    </source>
</evidence>
<feature type="domain" description="MARVEL" evidence="8">
    <location>
        <begin position="28"/>
        <end position="155"/>
    </location>
</feature>
<dbReference type="InterPro" id="IPR008253">
    <property type="entry name" value="Marvel"/>
</dbReference>
<feature type="transmembrane region" description="Helical" evidence="7">
    <location>
        <begin position="34"/>
        <end position="56"/>
    </location>
</feature>
<dbReference type="PROSITE" id="PS51225">
    <property type="entry name" value="MARVEL"/>
    <property type="match status" value="1"/>
</dbReference>
<evidence type="ECO:0000313" key="9">
    <source>
        <dbReference type="Ensembl" id="ENSPKIP00000005572.1"/>
    </source>
</evidence>